<reference evidence="1 2" key="1">
    <citation type="submission" date="2018-10" db="EMBL/GenBank/DDBJ databases">
        <title>Genomic Encyclopedia of Type Strains, Phase IV (KMG-IV): sequencing the most valuable type-strain genomes for metagenomic binning, comparative biology and taxonomic classification.</title>
        <authorList>
            <person name="Goeker M."/>
        </authorList>
    </citation>
    <scope>NUCLEOTIDE SEQUENCE [LARGE SCALE GENOMIC DNA]</scope>
    <source>
        <strain evidence="1 2">DSM 15521</strain>
    </source>
</reference>
<keyword evidence="2" id="KW-1185">Reference proteome</keyword>
<protein>
    <submittedName>
        <fullName evidence="1">Uncharacterized protein</fullName>
    </submittedName>
</protein>
<sequence length="648" mass="76409">MRWLVFFIFLFISTSSFGGYEVDKDWKIYQKGLRQYRIGSYSTALNYFLELLKPDSKYYKDALLMLSKTYYAIGKKTGLKKYLWQALNYLQLYFIEVGEGELPWDYYYTKARIYEALSFYEQALAVYRVAFLKAKSKEEKVKTTVGIIRTAVWVRRPDIVEEYFILISTERNLTKEEEKEITFIKGLALFSQGKYQEAFPYFFKLYKEYEDYLIDNPSYYLLVAENIYRLGKYTVAEHLFRRIISFTKDKEVIRRAILRLGDIEVKRGNDKLAFVYYYSVIRDYPDSLEAVVARLKIIPMMEKPEIKYRALLTKDKAFKDPIKYIATVLVNFRTTYAGIYALADLGYLVFKLDSPEMPFKRLTWEVSLIFPEEVKYEQREFIRYLWEPYLLKLPSDRGCSLYRSNPRFFQELFGRKVLLKFASDLKHCNMRRLRIELLSFILRKWKDDDSKVMMARALFETRDFSEALKVLETVKDKNRCDYLILKSELGIFLSLDLKSFNKLITKCKKDSLEIPSIAIYYLSEIGKIELAFKEFVSYKKALVNEYEKELVVKAALNKLVEKSILEDKYRVAYEVSKALYERGYRNCLIGSYLLISAVRLGKLSEAKKVYTTIDGCIDSMASLSKTVYQDTLLEEELKDGALSSTEAN</sequence>
<name>A0A420W7F7_9BACT</name>
<dbReference type="Proteomes" id="UP000280881">
    <property type="component" value="Unassembled WGS sequence"/>
</dbReference>
<organism evidence="1 2">
    <name type="scientific">Thermovibrio guaymasensis</name>
    <dbReference type="NCBI Taxonomy" id="240167"/>
    <lineage>
        <taxon>Bacteria</taxon>
        <taxon>Pseudomonadati</taxon>
        <taxon>Aquificota</taxon>
        <taxon>Aquificia</taxon>
        <taxon>Desulfurobacteriales</taxon>
        <taxon>Desulfurobacteriaceae</taxon>
        <taxon>Thermovibrio</taxon>
    </lineage>
</organism>
<comment type="caution">
    <text evidence="1">The sequence shown here is derived from an EMBL/GenBank/DDBJ whole genome shotgun (WGS) entry which is preliminary data.</text>
</comment>
<evidence type="ECO:0000313" key="2">
    <source>
        <dbReference type="Proteomes" id="UP000280881"/>
    </source>
</evidence>
<dbReference type="EMBL" id="RBIE01000001">
    <property type="protein sequence ID" value="RKQ63247.1"/>
    <property type="molecule type" value="Genomic_DNA"/>
</dbReference>
<dbReference type="AlphaFoldDB" id="A0A420W7F7"/>
<evidence type="ECO:0000313" key="1">
    <source>
        <dbReference type="EMBL" id="RKQ63247.1"/>
    </source>
</evidence>
<proteinExistence type="predicted"/>
<gene>
    <name evidence="1" type="ORF">C7457_0110</name>
</gene>
<dbReference type="RefSeq" id="WP_121169454.1">
    <property type="nucleotide sequence ID" value="NZ_RBIE01000001.1"/>
</dbReference>
<dbReference type="InterPro" id="IPR011990">
    <property type="entry name" value="TPR-like_helical_dom_sf"/>
</dbReference>
<dbReference type="Gene3D" id="1.25.40.10">
    <property type="entry name" value="Tetratricopeptide repeat domain"/>
    <property type="match status" value="2"/>
</dbReference>
<dbReference type="SUPFAM" id="SSF48452">
    <property type="entry name" value="TPR-like"/>
    <property type="match status" value="2"/>
</dbReference>
<accession>A0A420W7F7</accession>
<dbReference type="OrthoDB" id="8642at2"/>